<protein>
    <submittedName>
        <fullName evidence="2">Uncharacterized protein</fullName>
    </submittedName>
</protein>
<keyword evidence="1" id="KW-0812">Transmembrane</keyword>
<sequence>MYDKEIVAESRVLNQEGKTIGAGKAHTVTDRNGYWADIKKPTSVIPKHKLFFFIILFFLLLFLT</sequence>
<dbReference type="STRING" id="1237149.C900_00246"/>
<name>L8JJZ1_9BACT</name>
<keyword evidence="3" id="KW-1185">Reference proteome</keyword>
<accession>L8JJZ1</accession>
<evidence type="ECO:0000313" key="3">
    <source>
        <dbReference type="Proteomes" id="UP000011135"/>
    </source>
</evidence>
<dbReference type="Proteomes" id="UP000011135">
    <property type="component" value="Unassembled WGS sequence"/>
</dbReference>
<comment type="caution">
    <text evidence="2">The sequence shown here is derived from an EMBL/GenBank/DDBJ whole genome shotgun (WGS) entry which is preliminary data.</text>
</comment>
<keyword evidence="1" id="KW-0472">Membrane</keyword>
<dbReference type="EMBL" id="AMZN01000108">
    <property type="protein sequence ID" value="ELR68578.1"/>
    <property type="molecule type" value="Genomic_DNA"/>
</dbReference>
<organism evidence="2 3">
    <name type="scientific">Fulvivirga imtechensis AK7</name>
    <dbReference type="NCBI Taxonomy" id="1237149"/>
    <lineage>
        <taxon>Bacteria</taxon>
        <taxon>Pseudomonadati</taxon>
        <taxon>Bacteroidota</taxon>
        <taxon>Cytophagia</taxon>
        <taxon>Cytophagales</taxon>
        <taxon>Fulvivirgaceae</taxon>
        <taxon>Fulvivirga</taxon>
    </lineage>
</organism>
<reference evidence="2 3" key="1">
    <citation type="submission" date="2012-12" db="EMBL/GenBank/DDBJ databases">
        <title>Genome assembly of Fulvivirga imtechensis AK7.</title>
        <authorList>
            <person name="Nupur N."/>
            <person name="Khatri I."/>
            <person name="Kumar R."/>
            <person name="Subramanian S."/>
            <person name="Pinnaka A."/>
        </authorList>
    </citation>
    <scope>NUCLEOTIDE SEQUENCE [LARGE SCALE GENOMIC DNA]</scope>
    <source>
        <strain evidence="2 3">AK7</strain>
    </source>
</reference>
<dbReference type="AlphaFoldDB" id="L8JJZ1"/>
<gene>
    <name evidence="2" type="ORF">C900_00246</name>
</gene>
<feature type="transmembrane region" description="Helical" evidence="1">
    <location>
        <begin position="44"/>
        <end position="63"/>
    </location>
</feature>
<proteinExistence type="predicted"/>
<keyword evidence="1" id="KW-1133">Transmembrane helix</keyword>
<evidence type="ECO:0000256" key="1">
    <source>
        <dbReference type="SAM" id="Phobius"/>
    </source>
</evidence>
<evidence type="ECO:0000313" key="2">
    <source>
        <dbReference type="EMBL" id="ELR68578.1"/>
    </source>
</evidence>